<dbReference type="GO" id="GO:0003723">
    <property type="term" value="F:RNA binding"/>
    <property type="evidence" value="ECO:0007669"/>
    <property type="project" value="TreeGrafter"/>
</dbReference>
<dbReference type="PRINTS" id="PR00625">
    <property type="entry name" value="JDOMAIN"/>
</dbReference>
<evidence type="ECO:0000313" key="8">
    <source>
        <dbReference type="EMBL" id="KAF4658662.1"/>
    </source>
</evidence>
<dbReference type="SMART" id="SM01027">
    <property type="entry name" value="Beta-Casp"/>
    <property type="match status" value="1"/>
</dbReference>
<dbReference type="Pfam" id="PF00226">
    <property type="entry name" value="DnaJ"/>
    <property type="match status" value="1"/>
</dbReference>
<dbReference type="InterPro" id="IPR001279">
    <property type="entry name" value="Metallo-B-lactamas"/>
</dbReference>
<dbReference type="GO" id="GO:0005847">
    <property type="term" value="C:mRNA cleavage and polyadenylation specificity factor complex"/>
    <property type="evidence" value="ECO:0007669"/>
    <property type="project" value="TreeGrafter"/>
</dbReference>
<proteinExistence type="predicted"/>
<feature type="compositionally biased region" description="Basic and acidic residues" evidence="6">
    <location>
        <begin position="995"/>
        <end position="1008"/>
    </location>
</feature>
<dbReference type="GO" id="GO:0004521">
    <property type="term" value="F:RNA endonuclease activity"/>
    <property type="evidence" value="ECO:0007669"/>
    <property type="project" value="TreeGrafter"/>
</dbReference>
<dbReference type="CDD" id="cd06257">
    <property type="entry name" value="DnaJ"/>
    <property type="match status" value="1"/>
</dbReference>
<accession>A0A7J6LHA9</accession>
<feature type="region of interest" description="Disordered" evidence="6">
    <location>
        <begin position="995"/>
        <end position="1029"/>
    </location>
</feature>
<comment type="caution">
    <text evidence="8">The sequence shown here is derived from an EMBL/GenBank/DDBJ whole genome shotgun (WGS) entry which is preliminary data.</text>
</comment>
<dbReference type="SMART" id="SM00849">
    <property type="entry name" value="Lactamase_B"/>
    <property type="match status" value="1"/>
</dbReference>
<evidence type="ECO:0000256" key="4">
    <source>
        <dbReference type="ARBA" id="ARBA00022801"/>
    </source>
</evidence>
<dbReference type="GO" id="GO:0031204">
    <property type="term" value="P:post-translational protein targeting to membrane, translocation"/>
    <property type="evidence" value="ECO:0007669"/>
    <property type="project" value="InterPro"/>
</dbReference>
<dbReference type="InterPro" id="IPR021718">
    <property type="entry name" value="CPSF73-100_C"/>
</dbReference>
<feature type="compositionally biased region" description="Basic and acidic residues" evidence="6">
    <location>
        <begin position="1018"/>
        <end position="1029"/>
    </location>
</feature>
<dbReference type="SUPFAM" id="SSF46565">
    <property type="entry name" value="Chaperone J-domain"/>
    <property type="match status" value="1"/>
</dbReference>
<evidence type="ECO:0000256" key="3">
    <source>
        <dbReference type="ARBA" id="ARBA00022722"/>
    </source>
</evidence>
<dbReference type="Pfam" id="PF11718">
    <property type="entry name" value="CPSF73-100_C"/>
    <property type="match status" value="1"/>
</dbReference>
<feature type="region of interest" description="Disordered" evidence="6">
    <location>
        <begin position="503"/>
        <end position="532"/>
    </location>
</feature>
<organism evidence="8 9">
    <name type="scientific">Perkinsus olseni</name>
    <name type="common">Perkinsus atlanticus</name>
    <dbReference type="NCBI Taxonomy" id="32597"/>
    <lineage>
        <taxon>Eukaryota</taxon>
        <taxon>Sar</taxon>
        <taxon>Alveolata</taxon>
        <taxon>Perkinsozoa</taxon>
        <taxon>Perkinsea</taxon>
        <taxon>Perkinsida</taxon>
        <taxon>Perkinsidae</taxon>
        <taxon>Perkinsus</taxon>
    </lineage>
</organism>
<evidence type="ECO:0000313" key="9">
    <source>
        <dbReference type="Proteomes" id="UP000570595"/>
    </source>
</evidence>
<dbReference type="InterPro" id="IPR022712">
    <property type="entry name" value="Beta_Casp"/>
</dbReference>
<dbReference type="PANTHER" id="PTHR11203">
    <property type="entry name" value="CLEAVAGE AND POLYADENYLATION SPECIFICITY FACTOR FAMILY MEMBER"/>
    <property type="match status" value="1"/>
</dbReference>
<dbReference type="InterPro" id="IPR001623">
    <property type="entry name" value="DnaJ_domain"/>
</dbReference>
<dbReference type="Gene3D" id="3.40.50.10890">
    <property type="match status" value="1"/>
</dbReference>
<dbReference type="GO" id="GO:0004534">
    <property type="term" value="F:5'-3' RNA exonuclease activity"/>
    <property type="evidence" value="ECO:0007669"/>
    <property type="project" value="TreeGrafter"/>
</dbReference>
<evidence type="ECO:0000256" key="1">
    <source>
        <dbReference type="ARBA" id="ARBA00004123"/>
    </source>
</evidence>
<feature type="domain" description="J" evidence="7">
    <location>
        <begin position="1049"/>
        <end position="1122"/>
    </location>
</feature>
<dbReference type="Pfam" id="PF07521">
    <property type="entry name" value="RMMBL"/>
    <property type="match status" value="1"/>
</dbReference>
<dbReference type="InterPro" id="IPR036866">
    <property type="entry name" value="RibonucZ/Hydroxyglut_hydro"/>
</dbReference>
<gene>
    <name evidence="8" type="primary">CPSF3L_1</name>
    <name evidence="8" type="ORF">FOZ61_005471</name>
</gene>
<dbReference type="InterPro" id="IPR050698">
    <property type="entry name" value="MBL"/>
</dbReference>
<dbReference type="CDD" id="cd16292">
    <property type="entry name" value="CPSF3-like_MBL-fold"/>
    <property type="match status" value="1"/>
</dbReference>
<comment type="subcellular location">
    <subcellularLocation>
        <location evidence="1">Nucleus</location>
    </subcellularLocation>
</comment>
<dbReference type="GO" id="GO:0031207">
    <property type="term" value="C:Sec62/Sec63 complex"/>
    <property type="evidence" value="ECO:0007669"/>
    <property type="project" value="InterPro"/>
</dbReference>
<reference evidence="8 9" key="1">
    <citation type="submission" date="2020-04" db="EMBL/GenBank/DDBJ databases">
        <title>Perkinsus olseni comparative genomics.</title>
        <authorList>
            <person name="Bogema D.R."/>
        </authorList>
    </citation>
    <scope>NUCLEOTIDE SEQUENCE [LARGE SCALE GENOMIC DNA]</scope>
    <source>
        <strain evidence="8">ATCC PRA-179</strain>
    </source>
</reference>
<dbReference type="AlphaFoldDB" id="A0A7J6LHA9"/>
<sequence length="1175" mass="130351">MPPPVVGSSNGSSSAAAAPVVVASSTATPSMDTLEITPLGAGQEVGRSCVILKFRGRTVMFDCGIHPAHTGMTALPFFDHLSTADLTNVDLLLVTHFHLDHSGAVPYLIGRTDFKGRTYMTHPTRPICRLLWQDYARVSKITAAEDQVYGRTDIDKCMQRIDTCTFHQTVTISTPAGPISFTAYRAGHVLGAAMFVVEIDGVRLLYTGDFSREVDRHLPHAEVVPAPIHALVVESTYGVQLHEPRKEREARFLSSVHEIVRTGGKCLLPVFALGRAQELLLLLEEHWGKHEELQRVPIFYATPMANKCLRIFETYTALCSDKVQEEANNCRNIWRTMKYVQNMPDNSCKEWEDVVLAPGMPCVVMAAPGMLQSGTSRELFEQWAPDPKNGVIITGYSVAGTLAHDLQNDPDTLTLTDGRKLPVRCSTKSISFSAHSDYGQTRDFIQALNVPHVCLVHGEQTLMRRLQDKLGLDFPGTSCNTPANTQSVEIQFMTRRAFASAVGRVADADEKPQRSNKRSRHGGTSTALLVEDPASGNDSQLLLSADTAAEEIPDFTSIKTAKLQMSVKLNAVSGFDLVAFANEAVTQLFEDVDIMSAKTAREVHEGESTGIVVSGLVYVHQKKAAGEGHLSASLITVRWSASPMADLVADSLLLLLMDSACTPVDCADARESTSGAAVDIQRQPSSSKPDSEEEVFKKMVEVVRTILHDNVGPVEEVDSSRGLLKATIIGAKPEQAIEVDTSEREVRLVGAPQPPQPSSEEGRRLCIMLDRVCLLSVMPLVFTDTLVEYWPHIVLAVVLAACGYLATIIFEDYRKQSTATSEFLQATGGTGEYVIHLPEEELNAYLDFKEKVLQEYLAKEGKGRVISDLDASEMTRIIRHEIPDPERRKLKALLLKRCIGCVHVLAQLQRDKPGAARMMDKKLVADKYWEGVLQAERDFNAEMDDVVKESEMTEEGFGRNVWPQGLQFYRLEQVGERPLPRVVVEVLTQHKEMMAKKEAEEAEARKIGGDSSDASSGGKRDDPEAVERKEAMRKHLREIPVAALDTEDSHYKTLGLPTEFPTPEEVRRAYLRLARECHPDKHRSGEDKAAAERRFKKVAEAYEVLSDKERSTSYRLQLHKNRMAKREEEAEVRYQAALQRRSTTSQNKGTAEEPTITLRARIASMTRRWSYAGDF</sequence>
<dbReference type="SUPFAM" id="SSF56281">
    <property type="entry name" value="Metallo-hydrolase/oxidoreductase"/>
    <property type="match status" value="1"/>
</dbReference>
<dbReference type="PROSITE" id="PS50076">
    <property type="entry name" value="DNAJ_2"/>
    <property type="match status" value="1"/>
</dbReference>
<feature type="region of interest" description="Disordered" evidence="6">
    <location>
        <begin position="673"/>
        <end position="693"/>
    </location>
</feature>
<evidence type="ECO:0000259" key="7">
    <source>
        <dbReference type="PROSITE" id="PS50076"/>
    </source>
</evidence>
<dbReference type="OrthoDB" id="436205at2759"/>
<keyword evidence="5" id="KW-0539">Nucleus</keyword>
<evidence type="ECO:0000256" key="5">
    <source>
        <dbReference type="ARBA" id="ARBA00023242"/>
    </source>
</evidence>
<name>A0A7J6LHA9_PEROL</name>
<keyword evidence="3" id="KW-0540">Nuclease</keyword>
<dbReference type="InterPro" id="IPR011108">
    <property type="entry name" value="RMMBL"/>
</dbReference>
<dbReference type="InterPro" id="IPR036869">
    <property type="entry name" value="J_dom_sf"/>
</dbReference>
<dbReference type="InterPro" id="IPR018624">
    <property type="entry name" value="Sec66"/>
</dbReference>
<dbReference type="Gene3D" id="1.10.287.110">
    <property type="entry name" value="DnaJ domain"/>
    <property type="match status" value="1"/>
</dbReference>
<keyword evidence="4" id="KW-0378">Hydrolase</keyword>
<dbReference type="Pfam" id="PF16661">
    <property type="entry name" value="Lactamase_B_6"/>
    <property type="match status" value="1"/>
</dbReference>
<dbReference type="Pfam" id="PF09802">
    <property type="entry name" value="Sec66"/>
    <property type="match status" value="1"/>
</dbReference>
<keyword evidence="2" id="KW-0507">mRNA processing</keyword>
<evidence type="ECO:0000256" key="6">
    <source>
        <dbReference type="SAM" id="MobiDB-lite"/>
    </source>
</evidence>
<dbReference type="Proteomes" id="UP000570595">
    <property type="component" value="Unassembled WGS sequence"/>
</dbReference>
<dbReference type="EMBL" id="JABAHT010000300">
    <property type="protein sequence ID" value="KAF4658662.1"/>
    <property type="molecule type" value="Genomic_DNA"/>
</dbReference>
<protein>
    <submittedName>
        <fullName evidence="8">Integrator complex subunit 11</fullName>
    </submittedName>
</protein>
<evidence type="ECO:0000256" key="2">
    <source>
        <dbReference type="ARBA" id="ARBA00022664"/>
    </source>
</evidence>
<dbReference type="Pfam" id="PF10996">
    <property type="entry name" value="Beta-Casp"/>
    <property type="match status" value="1"/>
</dbReference>
<dbReference type="Gene3D" id="3.60.15.10">
    <property type="entry name" value="Ribonuclease Z/Hydroxyacylglutathione hydrolase-like"/>
    <property type="match status" value="1"/>
</dbReference>
<dbReference type="SMART" id="SM00271">
    <property type="entry name" value="DnaJ"/>
    <property type="match status" value="1"/>
</dbReference>
<dbReference type="PANTHER" id="PTHR11203:SF11">
    <property type="entry name" value="CLEAVAGE AND POLYADENYLATION SPECIFICITY FACTOR SUBUNIT 3"/>
    <property type="match status" value="1"/>
</dbReference>
<dbReference type="GO" id="GO:0006398">
    <property type="term" value="P:mRNA 3'-end processing by stem-loop binding and cleavage"/>
    <property type="evidence" value="ECO:0007669"/>
    <property type="project" value="TreeGrafter"/>
</dbReference>